<evidence type="ECO:0000256" key="2">
    <source>
        <dbReference type="ARBA" id="ARBA00022692"/>
    </source>
</evidence>
<evidence type="ECO:0000313" key="7">
    <source>
        <dbReference type="EMBL" id="CAF1012118.1"/>
    </source>
</evidence>
<feature type="transmembrane region" description="Helical" evidence="5">
    <location>
        <begin position="118"/>
        <end position="138"/>
    </location>
</feature>
<proteinExistence type="predicted"/>
<dbReference type="GO" id="GO:0016020">
    <property type="term" value="C:membrane"/>
    <property type="evidence" value="ECO:0007669"/>
    <property type="project" value="UniProtKB-SubCell"/>
</dbReference>
<dbReference type="EMBL" id="CAJNOQ010003434">
    <property type="protein sequence ID" value="CAF1012118.1"/>
    <property type="molecule type" value="Genomic_DNA"/>
</dbReference>
<feature type="transmembrane region" description="Helical" evidence="5">
    <location>
        <begin position="41"/>
        <end position="62"/>
    </location>
</feature>
<dbReference type="PROSITE" id="PS50262">
    <property type="entry name" value="G_PROTEIN_RECEP_F1_2"/>
    <property type="match status" value="1"/>
</dbReference>
<name>A0A814HMB8_9BILA</name>
<dbReference type="PROSITE" id="PS51257">
    <property type="entry name" value="PROKAR_LIPOPROTEIN"/>
    <property type="match status" value="1"/>
</dbReference>
<keyword evidence="11" id="KW-1185">Reference proteome</keyword>
<comment type="caution">
    <text evidence="7">The sequence shown here is derived from an EMBL/GenBank/DDBJ whole genome shotgun (WGS) entry which is preliminary data.</text>
</comment>
<keyword evidence="2 5" id="KW-0812">Transmembrane</keyword>
<dbReference type="EMBL" id="CAJNOK010020704">
    <property type="protein sequence ID" value="CAF1320716.1"/>
    <property type="molecule type" value="Genomic_DNA"/>
</dbReference>
<evidence type="ECO:0000313" key="9">
    <source>
        <dbReference type="EMBL" id="CAF3783481.1"/>
    </source>
</evidence>
<keyword evidence="4 5" id="KW-0472">Membrane</keyword>
<accession>A0A814HMB8</accession>
<dbReference type="Proteomes" id="UP000681722">
    <property type="component" value="Unassembled WGS sequence"/>
</dbReference>
<keyword evidence="3 5" id="KW-1133">Transmembrane helix</keyword>
<dbReference type="SUPFAM" id="SSF81321">
    <property type="entry name" value="Family A G protein-coupled receptor-like"/>
    <property type="match status" value="1"/>
</dbReference>
<dbReference type="EMBL" id="CAJOBC010003434">
    <property type="protein sequence ID" value="CAF3783481.1"/>
    <property type="molecule type" value="Genomic_DNA"/>
</dbReference>
<dbReference type="Gene3D" id="1.20.1070.10">
    <property type="entry name" value="Rhodopsin 7-helix transmembrane proteins"/>
    <property type="match status" value="1"/>
</dbReference>
<dbReference type="EMBL" id="CAJOBA010042309">
    <property type="protein sequence ID" value="CAF4130661.1"/>
    <property type="molecule type" value="Genomic_DNA"/>
</dbReference>
<dbReference type="PANTHER" id="PTHR46641:SF18">
    <property type="entry name" value="G-PROTEIN COUPLED RECEPTORS FAMILY 1 PROFILE DOMAIN-CONTAINING PROTEIN"/>
    <property type="match status" value="1"/>
</dbReference>
<feature type="transmembrane region" description="Helical" evidence="5">
    <location>
        <begin position="212"/>
        <end position="232"/>
    </location>
</feature>
<dbReference type="InterPro" id="IPR017452">
    <property type="entry name" value="GPCR_Rhodpsn_7TM"/>
</dbReference>
<sequence length="391" mass="45150">MSYERVSAISLLLISIFGCCGNALTIIVVNQHFFRRTTSAAFITALSFADFTVLLLQSYQILAKFRLKTATSFDCLIIYFTDVFRLLSVWMIGIMNIERLTLIFNIPHLPRLRSVIKARIFVCFLFCLSLLVFIHYAFFMETHYKYKSEPQILDVSSTVTLLNNTNVTNQSVATYNDSKTTSLMSKKLRTGSVCYFKSEFKSLIWGYIKNSITYWTVTPIVIICNCIIVYRLQEASRIEKSIKPREFQFATTLSTKQKIMTAMLMSSSALFLITSTPATVHLIYMLATKNRSNTQYIIHITTNILLHLHHASNFLVYLSTCQRFRTEIIKLCNTYSRCHTKRNGRHKSTYSAKPETVVRLLSPVKTRRNNYNRGLVTKKRIVVYNVPSHLR</sequence>
<dbReference type="InterPro" id="IPR000276">
    <property type="entry name" value="GPCR_Rhodpsn"/>
</dbReference>
<evidence type="ECO:0000256" key="5">
    <source>
        <dbReference type="SAM" id="Phobius"/>
    </source>
</evidence>
<dbReference type="Proteomes" id="UP000663829">
    <property type="component" value="Unassembled WGS sequence"/>
</dbReference>
<evidence type="ECO:0000313" key="11">
    <source>
        <dbReference type="Proteomes" id="UP000663829"/>
    </source>
</evidence>
<protein>
    <recommendedName>
        <fullName evidence="6">G-protein coupled receptors family 1 profile domain-containing protein</fullName>
    </recommendedName>
</protein>
<dbReference type="InterPro" id="IPR052954">
    <property type="entry name" value="GPCR-Ligand_Int"/>
</dbReference>
<dbReference type="Proteomes" id="UP000677228">
    <property type="component" value="Unassembled WGS sequence"/>
</dbReference>
<evidence type="ECO:0000256" key="1">
    <source>
        <dbReference type="ARBA" id="ARBA00004370"/>
    </source>
</evidence>
<dbReference type="GO" id="GO:0004930">
    <property type="term" value="F:G protein-coupled receptor activity"/>
    <property type="evidence" value="ECO:0007669"/>
    <property type="project" value="InterPro"/>
</dbReference>
<dbReference type="PRINTS" id="PR00237">
    <property type="entry name" value="GPCRRHODOPSN"/>
</dbReference>
<evidence type="ECO:0000256" key="3">
    <source>
        <dbReference type="ARBA" id="ARBA00022989"/>
    </source>
</evidence>
<dbReference type="AlphaFoldDB" id="A0A814HMB8"/>
<reference evidence="7" key="1">
    <citation type="submission" date="2021-02" db="EMBL/GenBank/DDBJ databases">
        <authorList>
            <person name="Nowell W R."/>
        </authorList>
    </citation>
    <scope>NUCLEOTIDE SEQUENCE</scope>
</reference>
<dbReference type="Proteomes" id="UP000682733">
    <property type="component" value="Unassembled WGS sequence"/>
</dbReference>
<organism evidence="7 11">
    <name type="scientific">Didymodactylos carnosus</name>
    <dbReference type="NCBI Taxonomy" id="1234261"/>
    <lineage>
        <taxon>Eukaryota</taxon>
        <taxon>Metazoa</taxon>
        <taxon>Spiralia</taxon>
        <taxon>Gnathifera</taxon>
        <taxon>Rotifera</taxon>
        <taxon>Eurotatoria</taxon>
        <taxon>Bdelloidea</taxon>
        <taxon>Philodinida</taxon>
        <taxon>Philodinidae</taxon>
        <taxon>Didymodactylos</taxon>
    </lineage>
</organism>
<gene>
    <name evidence="7" type="ORF">GPM918_LOCUS14322</name>
    <name evidence="8" type="ORF">OVA965_LOCUS29423</name>
    <name evidence="9" type="ORF">SRO942_LOCUS14322</name>
    <name evidence="10" type="ORF">TMI583_LOCUS30197</name>
</gene>
<evidence type="ECO:0000313" key="10">
    <source>
        <dbReference type="EMBL" id="CAF4130661.1"/>
    </source>
</evidence>
<feature type="transmembrane region" description="Helical" evidence="5">
    <location>
        <begin position="6"/>
        <end position="29"/>
    </location>
</feature>
<dbReference type="OrthoDB" id="9994510at2759"/>
<feature type="domain" description="G-protein coupled receptors family 1 profile" evidence="6">
    <location>
        <begin position="21"/>
        <end position="317"/>
    </location>
</feature>
<evidence type="ECO:0000313" key="8">
    <source>
        <dbReference type="EMBL" id="CAF1320716.1"/>
    </source>
</evidence>
<comment type="subcellular location">
    <subcellularLocation>
        <location evidence="1">Membrane</location>
    </subcellularLocation>
</comment>
<evidence type="ECO:0000256" key="4">
    <source>
        <dbReference type="ARBA" id="ARBA00023136"/>
    </source>
</evidence>
<evidence type="ECO:0000259" key="6">
    <source>
        <dbReference type="PROSITE" id="PS50262"/>
    </source>
</evidence>
<feature type="transmembrane region" description="Helical" evidence="5">
    <location>
        <begin position="262"/>
        <end position="284"/>
    </location>
</feature>
<feature type="transmembrane region" description="Helical" evidence="5">
    <location>
        <begin position="296"/>
        <end position="318"/>
    </location>
</feature>
<dbReference type="PANTHER" id="PTHR46641">
    <property type="entry name" value="FMRFAMIDE RECEPTOR-RELATED"/>
    <property type="match status" value="1"/>
</dbReference>